<protein>
    <submittedName>
        <fullName evidence="2">Uncharacterized protein</fullName>
    </submittedName>
</protein>
<dbReference type="EMBL" id="BAABKQ010000001">
    <property type="protein sequence ID" value="GAA4822420.1"/>
    <property type="molecule type" value="Genomic_DNA"/>
</dbReference>
<evidence type="ECO:0000313" key="2">
    <source>
        <dbReference type="EMBL" id="GAA4822420.1"/>
    </source>
</evidence>
<evidence type="ECO:0000256" key="1">
    <source>
        <dbReference type="SAM" id="MobiDB-lite"/>
    </source>
</evidence>
<proteinExistence type="predicted"/>
<keyword evidence="3" id="KW-1185">Reference proteome</keyword>
<feature type="region of interest" description="Disordered" evidence="1">
    <location>
        <begin position="1"/>
        <end position="32"/>
    </location>
</feature>
<evidence type="ECO:0000313" key="3">
    <source>
        <dbReference type="Proteomes" id="UP001500839"/>
    </source>
</evidence>
<dbReference type="Proteomes" id="UP001500839">
    <property type="component" value="Unassembled WGS sequence"/>
</dbReference>
<comment type="caution">
    <text evidence="2">The sequence shown here is derived from an EMBL/GenBank/DDBJ whole genome shotgun (WGS) entry which is preliminary data.</text>
</comment>
<gene>
    <name evidence="2" type="ORF">GCM10023353_33640</name>
</gene>
<accession>A0ABP9D4B8</accession>
<feature type="compositionally biased region" description="Low complexity" evidence="1">
    <location>
        <begin position="1"/>
        <end position="23"/>
    </location>
</feature>
<organism evidence="2 3">
    <name type="scientific">Tomitella cavernea</name>
    <dbReference type="NCBI Taxonomy" id="1387982"/>
    <lineage>
        <taxon>Bacteria</taxon>
        <taxon>Bacillati</taxon>
        <taxon>Actinomycetota</taxon>
        <taxon>Actinomycetes</taxon>
        <taxon>Mycobacteriales</taxon>
        <taxon>Tomitella</taxon>
    </lineage>
</organism>
<sequence length="102" mass="10711">MPASGSEPAADSPPSTPPASAMPRNITGTEMTKRIGIVSRKNAQARSGTTSTCTLLRMVAMPAPIIAIDCVHSAKSRPRNTPPRACRATVRRDGAPFLRISA</sequence>
<reference evidence="3" key="1">
    <citation type="journal article" date="2019" name="Int. J. Syst. Evol. Microbiol.">
        <title>The Global Catalogue of Microorganisms (GCM) 10K type strain sequencing project: providing services to taxonomists for standard genome sequencing and annotation.</title>
        <authorList>
            <consortium name="The Broad Institute Genomics Platform"/>
            <consortium name="The Broad Institute Genome Sequencing Center for Infectious Disease"/>
            <person name="Wu L."/>
            <person name="Ma J."/>
        </authorList>
    </citation>
    <scope>NUCLEOTIDE SEQUENCE [LARGE SCALE GENOMIC DNA]</scope>
    <source>
        <strain evidence="3">JCM 18542</strain>
    </source>
</reference>
<name>A0ABP9D4B8_9ACTN</name>